<sequence length="55" mass="6548">MEHEIKFDKCIKAETGYHWDRLSKDLEKRNLFLVTRYNMVVKHVKPDVTGSILDV</sequence>
<comment type="caution">
    <text evidence="1">The sequence shown here is derived from an EMBL/GenBank/DDBJ whole genome shotgun (WGS) entry which is preliminary data.</text>
</comment>
<dbReference type="AlphaFoldDB" id="X0X813"/>
<accession>X0X813</accession>
<evidence type="ECO:0000313" key="1">
    <source>
        <dbReference type="EMBL" id="GAG21106.1"/>
    </source>
</evidence>
<reference evidence="1" key="1">
    <citation type="journal article" date="2014" name="Front. Microbiol.">
        <title>High frequency of phylogenetically diverse reductive dehalogenase-homologous genes in deep subseafloor sedimentary metagenomes.</title>
        <authorList>
            <person name="Kawai M."/>
            <person name="Futagami T."/>
            <person name="Toyoda A."/>
            <person name="Takaki Y."/>
            <person name="Nishi S."/>
            <person name="Hori S."/>
            <person name="Arai W."/>
            <person name="Tsubouchi T."/>
            <person name="Morono Y."/>
            <person name="Uchiyama I."/>
            <person name="Ito T."/>
            <person name="Fujiyama A."/>
            <person name="Inagaki F."/>
            <person name="Takami H."/>
        </authorList>
    </citation>
    <scope>NUCLEOTIDE SEQUENCE</scope>
    <source>
        <strain evidence="1">Expedition CK06-06</strain>
    </source>
</reference>
<name>X0X813_9ZZZZ</name>
<organism evidence="1">
    <name type="scientific">marine sediment metagenome</name>
    <dbReference type="NCBI Taxonomy" id="412755"/>
    <lineage>
        <taxon>unclassified sequences</taxon>
        <taxon>metagenomes</taxon>
        <taxon>ecological metagenomes</taxon>
    </lineage>
</organism>
<gene>
    <name evidence="1" type="ORF">S01H1_54922</name>
</gene>
<protein>
    <submittedName>
        <fullName evidence="1">Uncharacterized protein</fullName>
    </submittedName>
</protein>
<dbReference type="EMBL" id="BARS01035664">
    <property type="protein sequence ID" value="GAG21106.1"/>
    <property type="molecule type" value="Genomic_DNA"/>
</dbReference>
<proteinExistence type="predicted"/>
<feature type="non-terminal residue" evidence="1">
    <location>
        <position position="55"/>
    </location>
</feature>